<accession>A0A8J3FHH6</accession>
<dbReference type="InterPro" id="IPR007627">
    <property type="entry name" value="RNA_pol_sigma70_r2"/>
</dbReference>
<name>A0A8J3FHH6_9ACTN</name>
<dbReference type="PANTHER" id="PTHR43133:SF8">
    <property type="entry name" value="RNA POLYMERASE SIGMA FACTOR HI_1459-RELATED"/>
    <property type="match status" value="1"/>
</dbReference>
<feature type="compositionally biased region" description="Basic and acidic residues" evidence="6">
    <location>
        <begin position="110"/>
        <end position="123"/>
    </location>
</feature>
<reference evidence="8" key="2">
    <citation type="submission" date="2020-09" db="EMBL/GenBank/DDBJ databases">
        <authorList>
            <person name="Sun Q."/>
            <person name="Ohkuma M."/>
        </authorList>
    </citation>
    <scope>NUCLEOTIDE SEQUENCE</scope>
    <source>
        <strain evidence="8">JCM 3091</strain>
    </source>
</reference>
<dbReference type="Gene3D" id="1.10.1740.10">
    <property type="match status" value="1"/>
</dbReference>
<dbReference type="InterPro" id="IPR036388">
    <property type="entry name" value="WH-like_DNA-bd_sf"/>
</dbReference>
<feature type="region of interest" description="Disordered" evidence="6">
    <location>
        <begin position="110"/>
        <end position="134"/>
    </location>
</feature>
<dbReference type="GO" id="GO:0016987">
    <property type="term" value="F:sigma factor activity"/>
    <property type="evidence" value="ECO:0007669"/>
    <property type="project" value="UniProtKB-KW"/>
</dbReference>
<proteinExistence type="inferred from homology"/>
<dbReference type="Gene3D" id="1.10.10.10">
    <property type="entry name" value="Winged helix-like DNA-binding domain superfamily/Winged helix DNA-binding domain"/>
    <property type="match status" value="1"/>
</dbReference>
<keyword evidence="9" id="KW-1185">Reference proteome</keyword>
<evidence type="ECO:0000256" key="5">
    <source>
        <dbReference type="ARBA" id="ARBA00023163"/>
    </source>
</evidence>
<dbReference type="EMBL" id="BMQC01000006">
    <property type="protein sequence ID" value="GGK28723.1"/>
    <property type="molecule type" value="Genomic_DNA"/>
</dbReference>
<protein>
    <submittedName>
        <fullName evidence="8">DNA-directed RNA polymerase sigma-70 factor</fullName>
    </submittedName>
</protein>
<evidence type="ECO:0000313" key="8">
    <source>
        <dbReference type="EMBL" id="GGK28723.1"/>
    </source>
</evidence>
<comment type="caution">
    <text evidence="8">The sequence shown here is derived from an EMBL/GenBank/DDBJ whole genome shotgun (WGS) entry which is preliminary data.</text>
</comment>
<dbReference type="PANTHER" id="PTHR43133">
    <property type="entry name" value="RNA POLYMERASE ECF-TYPE SIGMA FACTO"/>
    <property type="match status" value="1"/>
</dbReference>
<feature type="region of interest" description="Disordered" evidence="6">
    <location>
        <begin position="1"/>
        <end position="24"/>
    </location>
</feature>
<organism evidence="8 9">
    <name type="scientific">Pilimelia terevasa</name>
    <dbReference type="NCBI Taxonomy" id="53372"/>
    <lineage>
        <taxon>Bacteria</taxon>
        <taxon>Bacillati</taxon>
        <taxon>Actinomycetota</taxon>
        <taxon>Actinomycetes</taxon>
        <taxon>Micromonosporales</taxon>
        <taxon>Micromonosporaceae</taxon>
        <taxon>Pilimelia</taxon>
    </lineage>
</organism>
<evidence type="ECO:0000256" key="1">
    <source>
        <dbReference type="ARBA" id="ARBA00010641"/>
    </source>
</evidence>
<sequence>MASTTSPRPATPGRGDRAAAEAPPAWELAARDFSDWRAGDPAGLRRLVEALTPVLWHTARAYGLNREAADDVVQATWLALVRGADSLRDPQAVWRWATVTARREAWRAARRDRREATTDDQHLDAAAPPSAGPENAVLADASAAALWRHVAGLTARCRRLLRVIAFDDRPDYASISAELGMPVGSIGPTRGRCLEKLRHLLADDPQWRVS</sequence>
<keyword evidence="3" id="KW-0731">Sigma factor</keyword>
<evidence type="ECO:0000256" key="4">
    <source>
        <dbReference type="ARBA" id="ARBA00023125"/>
    </source>
</evidence>
<dbReference type="GO" id="GO:0000428">
    <property type="term" value="C:DNA-directed RNA polymerase complex"/>
    <property type="evidence" value="ECO:0007669"/>
    <property type="project" value="UniProtKB-KW"/>
</dbReference>
<dbReference type="SUPFAM" id="SSF88659">
    <property type="entry name" value="Sigma3 and sigma4 domains of RNA polymerase sigma factors"/>
    <property type="match status" value="1"/>
</dbReference>
<dbReference type="RefSeq" id="WP_189114134.1">
    <property type="nucleotide sequence ID" value="NZ_BMQC01000006.1"/>
</dbReference>
<reference evidence="8" key="1">
    <citation type="journal article" date="2014" name="Int. J. Syst. Evol. Microbiol.">
        <title>Complete genome sequence of Corynebacterium casei LMG S-19264T (=DSM 44701T), isolated from a smear-ripened cheese.</title>
        <authorList>
            <consortium name="US DOE Joint Genome Institute (JGI-PGF)"/>
            <person name="Walter F."/>
            <person name="Albersmeier A."/>
            <person name="Kalinowski J."/>
            <person name="Ruckert C."/>
        </authorList>
    </citation>
    <scope>NUCLEOTIDE SEQUENCE</scope>
    <source>
        <strain evidence="8">JCM 3091</strain>
    </source>
</reference>
<evidence type="ECO:0000313" key="9">
    <source>
        <dbReference type="Proteomes" id="UP000662200"/>
    </source>
</evidence>
<feature type="domain" description="RNA polymerase sigma-70 region 2" evidence="7">
    <location>
        <begin position="47"/>
        <end position="114"/>
    </location>
</feature>
<dbReference type="Pfam" id="PF04542">
    <property type="entry name" value="Sigma70_r2"/>
    <property type="match status" value="1"/>
</dbReference>
<keyword evidence="4" id="KW-0238">DNA-binding</keyword>
<evidence type="ECO:0000259" key="7">
    <source>
        <dbReference type="Pfam" id="PF04542"/>
    </source>
</evidence>
<dbReference type="InterPro" id="IPR013324">
    <property type="entry name" value="RNA_pol_sigma_r3/r4-like"/>
</dbReference>
<dbReference type="Proteomes" id="UP000662200">
    <property type="component" value="Unassembled WGS sequence"/>
</dbReference>
<evidence type="ECO:0000256" key="2">
    <source>
        <dbReference type="ARBA" id="ARBA00023015"/>
    </source>
</evidence>
<dbReference type="NCBIfam" id="TIGR02937">
    <property type="entry name" value="sigma70-ECF"/>
    <property type="match status" value="1"/>
</dbReference>
<gene>
    <name evidence="8" type="primary">rpoE</name>
    <name evidence="8" type="ORF">GCM10010124_21770</name>
</gene>
<comment type="similarity">
    <text evidence="1">Belongs to the sigma-70 factor family. ECF subfamily.</text>
</comment>
<evidence type="ECO:0000256" key="6">
    <source>
        <dbReference type="SAM" id="MobiDB-lite"/>
    </source>
</evidence>
<dbReference type="SUPFAM" id="SSF88946">
    <property type="entry name" value="Sigma2 domain of RNA polymerase sigma factors"/>
    <property type="match status" value="1"/>
</dbReference>
<dbReference type="InterPro" id="IPR039425">
    <property type="entry name" value="RNA_pol_sigma-70-like"/>
</dbReference>
<dbReference type="GO" id="GO:0003677">
    <property type="term" value="F:DNA binding"/>
    <property type="evidence" value="ECO:0007669"/>
    <property type="project" value="UniProtKB-KW"/>
</dbReference>
<dbReference type="InterPro" id="IPR013325">
    <property type="entry name" value="RNA_pol_sigma_r2"/>
</dbReference>
<keyword evidence="8" id="KW-0240">DNA-directed RNA polymerase</keyword>
<dbReference type="InterPro" id="IPR014284">
    <property type="entry name" value="RNA_pol_sigma-70_dom"/>
</dbReference>
<keyword evidence="5" id="KW-0804">Transcription</keyword>
<dbReference type="GO" id="GO:0006352">
    <property type="term" value="P:DNA-templated transcription initiation"/>
    <property type="evidence" value="ECO:0007669"/>
    <property type="project" value="InterPro"/>
</dbReference>
<dbReference type="AlphaFoldDB" id="A0A8J3FHH6"/>
<keyword evidence="2" id="KW-0805">Transcription regulation</keyword>
<evidence type="ECO:0000256" key="3">
    <source>
        <dbReference type="ARBA" id="ARBA00023082"/>
    </source>
</evidence>